<reference evidence="1 2" key="1">
    <citation type="submission" date="2019-02" db="EMBL/GenBank/DDBJ databases">
        <title>Deep-cultivation of Planctomycetes and their phenomic and genomic characterization uncovers novel biology.</title>
        <authorList>
            <person name="Wiegand S."/>
            <person name="Jogler M."/>
            <person name="Boedeker C."/>
            <person name="Pinto D."/>
            <person name="Vollmers J."/>
            <person name="Rivas-Marin E."/>
            <person name="Kohn T."/>
            <person name="Peeters S.H."/>
            <person name="Heuer A."/>
            <person name="Rast P."/>
            <person name="Oberbeckmann S."/>
            <person name="Bunk B."/>
            <person name="Jeske O."/>
            <person name="Meyerdierks A."/>
            <person name="Storesund J.E."/>
            <person name="Kallscheuer N."/>
            <person name="Luecker S."/>
            <person name="Lage O.M."/>
            <person name="Pohl T."/>
            <person name="Merkel B.J."/>
            <person name="Hornburger P."/>
            <person name="Mueller R.-W."/>
            <person name="Bruemmer F."/>
            <person name="Labrenz M."/>
            <person name="Spormann A.M."/>
            <person name="Op Den Camp H."/>
            <person name="Overmann J."/>
            <person name="Amann R."/>
            <person name="Jetten M.S.M."/>
            <person name="Mascher T."/>
            <person name="Medema M.H."/>
            <person name="Devos D.P."/>
            <person name="Kaster A.-K."/>
            <person name="Ovreas L."/>
            <person name="Rohde M."/>
            <person name="Galperin M.Y."/>
            <person name="Jogler C."/>
        </authorList>
    </citation>
    <scope>NUCLEOTIDE SEQUENCE [LARGE SCALE GENOMIC DNA]</scope>
    <source>
        <strain evidence="1 2">Poly41</strain>
    </source>
</reference>
<dbReference type="Proteomes" id="UP000319143">
    <property type="component" value="Unassembled WGS sequence"/>
</dbReference>
<organism evidence="1 2">
    <name type="scientific">Novipirellula artificiosorum</name>
    <dbReference type="NCBI Taxonomy" id="2528016"/>
    <lineage>
        <taxon>Bacteria</taxon>
        <taxon>Pseudomonadati</taxon>
        <taxon>Planctomycetota</taxon>
        <taxon>Planctomycetia</taxon>
        <taxon>Pirellulales</taxon>
        <taxon>Pirellulaceae</taxon>
        <taxon>Novipirellula</taxon>
    </lineage>
</organism>
<gene>
    <name evidence="1" type="ORF">Poly41_62290</name>
</gene>
<name>A0A5C6D3I5_9BACT</name>
<evidence type="ECO:0000313" key="2">
    <source>
        <dbReference type="Proteomes" id="UP000319143"/>
    </source>
</evidence>
<dbReference type="AlphaFoldDB" id="A0A5C6D3I5"/>
<protein>
    <recommendedName>
        <fullName evidence="3">Lipoprotein</fullName>
    </recommendedName>
</protein>
<accession>A0A5C6D3I5</accession>
<keyword evidence="2" id="KW-1185">Reference proteome</keyword>
<evidence type="ECO:0008006" key="3">
    <source>
        <dbReference type="Google" id="ProtNLM"/>
    </source>
</evidence>
<dbReference type="EMBL" id="SJPV01000017">
    <property type="protein sequence ID" value="TWU31360.1"/>
    <property type="molecule type" value="Genomic_DNA"/>
</dbReference>
<proteinExistence type="predicted"/>
<comment type="caution">
    <text evidence="1">The sequence shown here is derived from an EMBL/GenBank/DDBJ whole genome shotgun (WGS) entry which is preliminary data.</text>
</comment>
<sequence length="75" mass="8255">MQQLKYTLASLLLLSATGCGTIRGMEQWKCDNWGMCHFGTQPSQCCPSVQPCPCDSEMVPMEDAITTSRGPIWSP</sequence>
<evidence type="ECO:0000313" key="1">
    <source>
        <dbReference type="EMBL" id="TWU31360.1"/>
    </source>
</evidence>
<dbReference type="PROSITE" id="PS51257">
    <property type="entry name" value="PROKAR_LIPOPROTEIN"/>
    <property type="match status" value="1"/>
</dbReference>